<sequence>MRLAHHSPLKRPRDNGAVLEELRVLRPPEAMDCYVLTKNDWCIS</sequence>
<reference evidence="1 2" key="1">
    <citation type="submission" date="2018-05" db="EMBL/GenBank/DDBJ databases">
        <title>A metagenomic window into the 2 km-deep terrestrial subsurface aquifer revealed taxonomically and functionally diverse microbial community comprising novel uncultured bacterial lineages.</title>
        <authorList>
            <person name="Kadnikov V.V."/>
            <person name="Mardanov A.V."/>
            <person name="Beletsky A.V."/>
            <person name="Banks D."/>
            <person name="Pimenov N.V."/>
            <person name="Frank Y.A."/>
            <person name="Karnachuk O.V."/>
            <person name="Ravin N.V."/>
        </authorList>
    </citation>
    <scope>NUCLEOTIDE SEQUENCE [LARGE SCALE GENOMIC DNA]</scope>
    <source>
        <strain evidence="1">BY</strain>
    </source>
</reference>
<dbReference type="EMBL" id="CP030759">
    <property type="protein sequence ID" value="AXA36730.1"/>
    <property type="molecule type" value="Genomic_DNA"/>
</dbReference>
<proteinExistence type="predicted"/>
<evidence type="ECO:0000313" key="2">
    <source>
        <dbReference type="Proteomes" id="UP000262583"/>
    </source>
</evidence>
<dbReference type="KEGG" id="schv:BRCON_1953"/>
<evidence type="ECO:0000313" key="1">
    <source>
        <dbReference type="EMBL" id="AXA36730.1"/>
    </source>
</evidence>
<dbReference type="Proteomes" id="UP000262583">
    <property type="component" value="Chromosome"/>
</dbReference>
<dbReference type="AlphaFoldDB" id="A0A2Z4Y6A1"/>
<gene>
    <name evidence="1" type="ORF">BRCON_1953</name>
</gene>
<name>A0A2Z4Y6A1_SUMC1</name>
<protein>
    <submittedName>
        <fullName evidence="1">Uncharacterized protein</fullName>
    </submittedName>
</protein>
<accession>A0A2Z4Y6A1</accession>
<organism evidence="1 2">
    <name type="scientific">Sumerlaea chitinivorans</name>
    <dbReference type="NCBI Taxonomy" id="2250252"/>
    <lineage>
        <taxon>Bacteria</taxon>
        <taxon>Candidatus Sumerlaeota</taxon>
        <taxon>Candidatus Sumerlaeia</taxon>
        <taxon>Candidatus Sumerlaeales</taxon>
        <taxon>Candidatus Sumerlaeaceae</taxon>
        <taxon>Candidatus Sumerlaea</taxon>
    </lineage>
</organism>